<gene>
    <name evidence="4" type="ORF">O204_19175</name>
</gene>
<name>U1T8F5_9PSED</name>
<evidence type="ECO:0000313" key="5">
    <source>
        <dbReference type="Proteomes" id="UP000016504"/>
    </source>
</evidence>
<keyword evidence="1" id="KW-1133">Transmembrane helix</keyword>
<dbReference type="InterPro" id="IPR022225">
    <property type="entry name" value="Phage_tail_fibre_N"/>
</dbReference>
<dbReference type="Proteomes" id="UP000016504">
    <property type="component" value="Unassembled WGS sequence"/>
</dbReference>
<evidence type="ECO:0000259" key="2">
    <source>
        <dbReference type="Pfam" id="PF12571"/>
    </source>
</evidence>
<dbReference type="PATRIC" id="fig|1390371.3.peg.1175"/>
<dbReference type="AlphaFoldDB" id="U1T8F5"/>
<dbReference type="Pfam" id="PF12571">
    <property type="entry name" value="Phage_tail_fib"/>
    <property type="match status" value="1"/>
</dbReference>
<feature type="transmembrane region" description="Helical" evidence="1">
    <location>
        <begin position="546"/>
        <end position="566"/>
    </location>
</feature>
<evidence type="ECO:0000256" key="1">
    <source>
        <dbReference type="SAM" id="Phobius"/>
    </source>
</evidence>
<dbReference type="Pfam" id="PF21882">
    <property type="entry name" value="Gp53-like_C"/>
    <property type="match status" value="1"/>
</dbReference>
<organism evidence="4 5">
    <name type="scientific">Pseudomonas simiae</name>
    <dbReference type="NCBI Taxonomy" id="321846"/>
    <lineage>
        <taxon>Bacteria</taxon>
        <taxon>Pseudomonadati</taxon>
        <taxon>Pseudomonadota</taxon>
        <taxon>Gammaproteobacteria</taxon>
        <taxon>Pseudomonadales</taxon>
        <taxon>Pseudomonadaceae</taxon>
        <taxon>Pseudomonas</taxon>
    </lineage>
</organism>
<evidence type="ECO:0000259" key="3">
    <source>
        <dbReference type="Pfam" id="PF21882"/>
    </source>
</evidence>
<dbReference type="InterPro" id="IPR054075">
    <property type="entry name" value="Gp53-like_C"/>
</dbReference>
<dbReference type="RefSeq" id="WP_021491332.1">
    <property type="nucleotide sequence ID" value="NZ_AVQG01000005.1"/>
</dbReference>
<protein>
    <recommendedName>
        <fullName evidence="6">Phage tail protein</fullName>
    </recommendedName>
</protein>
<dbReference type="Gene3D" id="2.60.40.3940">
    <property type="match status" value="1"/>
</dbReference>
<comment type="caution">
    <text evidence="4">The sequence shown here is derived from an EMBL/GenBank/DDBJ whole genome shotgun (WGS) entry which is preliminary data.</text>
</comment>
<feature type="domain" description="Phage tail fibre protein N-terminal" evidence="2">
    <location>
        <begin position="3"/>
        <end position="160"/>
    </location>
</feature>
<feature type="domain" description="Putative tail fiber protein gp53-like C-terminal" evidence="3">
    <location>
        <begin position="518"/>
        <end position="596"/>
    </location>
</feature>
<evidence type="ECO:0008006" key="6">
    <source>
        <dbReference type="Google" id="ProtNLM"/>
    </source>
</evidence>
<accession>U1T8F5</accession>
<proteinExistence type="predicted"/>
<keyword evidence="1" id="KW-0472">Membrane</keyword>
<dbReference type="EMBL" id="AVQG01000005">
    <property type="protein sequence ID" value="ERH60440.1"/>
    <property type="molecule type" value="Genomic_DNA"/>
</dbReference>
<evidence type="ECO:0000313" key="4">
    <source>
        <dbReference type="EMBL" id="ERH60440.1"/>
    </source>
</evidence>
<sequence>MGASITLAGESLIAQRQATGTGLKVSRFIFANVPGLNPNSPVDRAAPKPVAAQIVYVHEIPDAHAGYVNPNQVVYSAQIGSDVGDWDFNWIGLETTGGVLFAVAYVPIQQKRRNIPPQQIGNNLTRNMLLVFDGAQSLTGITIDAKTWQHDFTVRLAGIDERARKANRDLYGRRVCLSSGLLLEKVGNGYQLKPGVAYIEGLRIELTAPMPVPAPTSFPAYLWLDVSLQRQLSDVVVTLQTAYAYPSRLDYVDSNGVTHYSVVTAEFVDANTLIDRRNTVETSGALVMDFALKTGDYATLRARATTKEDVGLGKLPNAISDDPASDSGSVLASTKMVAAVKQQLNTEIGKKASKTDVFTKPESDERFVRMGGTWNYATNFAVGSLPTFAAAGNYEQAHASICVSNAGVAAAPAAIAFLRGGSYGTFFGLDTDNQFAFGGWSAGDRRYRFWTEANFNPDSKANNIQATEAVHGIARVATAAQVNAGTDDTTFITPKKLRMGVSFSLGITGFIAFPSWLGGLVLQWGYGTETHSDTGFRFFPMAFPTTAVAMVAMANFAHSASTWVIVPDRSKYLMGLGGDYVNGSPTNSLFWIAIGY</sequence>
<keyword evidence="1" id="KW-0812">Transmembrane</keyword>
<reference evidence="4 5" key="1">
    <citation type="submission" date="2013-08" db="EMBL/GenBank/DDBJ databases">
        <title>Biodegradation of aromatic compounds in biofilm forming Pseudomonas isolated from sewage sludge.</title>
        <authorList>
            <person name="Qureshi A."/>
            <person name="Ghosh S."/>
            <person name="Khardenavis A.A."/>
            <person name="Kapley A."/>
            <person name="Purohit H.J."/>
        </authorList>
    </citation>
    <scope>NUCLEOTIDE SEQUENCE [LARGE SCALE GENOMIC DNA]</scope>
    <source>
        <strain evidence="4 5">EGD-AQ6</strain>
    </source>
</reference>
<feature type="transmembrane region" description="Helical" evidence="1">
    <location>
        <begin position="503"/>
        <end position="526"/>
    </location>
</feature>